<keyword evidence="3" id="KW-1185">Reference proteome</keyword>
<evidence type="ECO:0008006" key="4">
    <source>
        <dbReference type="Google" id="ProtNLM"/>
    </source>
</evidence>
<name>A0ABV7PSU9_9BURK</name>
<dbReference type="RefSeq" id="WP_379737445.1">
    <property type="nucleotide sequence ID" value="NZ_JBHRVV010000001.1"/>
</dbReference>
<comment type="caution">
    <text evidence="2">The sequence shown here is derived from an EMBL/GenBank/DDBJ whole genome shotgun (WGS) entry which is preliminary data.</text>
</comment>
<evidence type="ECO:0000313" key="3">
    <source>
        <dbReference type="Proteomes" id="UP001595665"/>
    </source>
</evidence>
<dbReference type="PROSITE" id="PS51257">
    <property type="entry name" value="PROKAR_LIPOPROTEIN"/>
    <property type="match status" value="1"/>
</dbReference>
<dbReference type="EMBL" id="JBHRVV010000001">
    <property type="protein sequence ID" value="MFC3461103.1"/>
    <property type="molecule type" value="Genomic_DNA"/>
</dbReference>
<keyword evidence="1" id="KW-0732">Signal</keyword>
<evidence type="ECO:0000256" key="1">
    <source>
        <dbReference type="SAM" id="SignalP"/>
    </source>
</evidence>
<organism evidence="2 3">
    <name type="scientific">Massilia haematophila</name>
    <dbReference type="NCBI Taxonomy" id="457923"/>
    <lineage>
        <taxon>Bacteria</taxon>
        <taxon>Pseudomonadati</taxon>
        <taxon>Pseudomonadota</taxon>
        <taxon>Betaproteobacteria</taxon>
        <taxon>Burkholderiales</taxon>
        <taxon>Oxalobacteraceae</taxon>
        <taxon>Telluria group</taxon>
        <taxon>Massilia</taxon>
    </lineage>
</organism>
<sequence>MRHLLALPFACIMLAACAAPPGPQVPSFALEPGTSVEAAPGVLLRFEEVEDSRCPPGVHCVWAGRLSCRFSLTRANAAPESLILVPGEAAHASSLLGGKRIALDEASLPAPAAPDAVANHRVTVQVLP</sequence>
<protein>
    <recommendedName>
        <fullName evidence="4">Lipoprotein</fullName>
    </recommendedName>
</protein>
<feature type="chain" id="PRO_5046279959" description="Lipoprotein" evidence="1">
    <location>
        <begin position="19"/>
        <end position="128"/>
    </location>
</feature>
<accession>A0ABV7PSU9</accession>
<dbReference type="Proteomes" id="UP001595665">
    <property type="component" value="Unassembled WGS sequence"/>
</dbReference>
<gene>
    <name evidence="2" type="ORF">ACFOPH_23120</name>
</gene>
<feature type="signal peptide" evidence="1">
    <location>
        <begin position="1"/>
        <end position="18"/>
    </location>
</feature>
<reference evidence="3" key="1">
    <citation type="journal article" date="2019" name="Int. J. Syst. Evol. Microbiol.">
        <title>The Global Catalogue of Microorganisms (GCM) 10K type strain sequencing project: providing services to taxonomists for standard genome sequencing and annotation.</title>
        <authorList>
            <consortium name="The Broad Institute Genomics Platform"/>
            <consortium name="The Broad Institute Genome Sequencing Center for Infectious Disease"/>
            <person name="Wu L."/>
            <person name="Ma J."/>
        </authorList>
    </citation>
    <scope>NUCLEOTIDE SEQUENCE [LARGE SCALE GENOMIC DNA]</scope>
    <source>
        <strain evidence="3">CCM 7480</strain>
    </source>
</reference>
<evidence type="ECO:0000313" key="2">
    <source>
        <dbReference type="EMBL" id="MFC3461103.1"/>
    </source>
</evidence>
<proteinExistence type="predicted"/>